<protein>
    <submittedName>
        <fullName evidence="1">Npun_F0494 family protein</fullName>
    </submittedName>
</protein>
<reference evidence="1 2" key="1">
    <citation type="submission" date="2024-04" db="EMBL/GenBank/DDBJ databases">
        <title>Okeanomitos corallinicola gen. &amp; sp. nov. (Nostocales, Cyanobacteria), a new toxic marine heterocyst-forming cyanobacterium from a coral reef.</title>
        <authorList>
            <person name="Li H."/>
            <person name="Li R."/>
            <person name="Kang J."/>
            <person name="Hii K.S."/>
            <person name="Mohamed H.F."/>
            <person name="Xu X."/>
            <person name="Luo Z."/>
        </authorList>
    </citation>
    <scope>NUCLEOTIDE SEQUENCE [LARGE SCALE GENOMIC DNA]</scope>
    <source>
        <strain evidence="1 2">TIOX110</strain>
    </source>
</reference>
<gene>
    <name evidence="1" type="ORF">WJM97_09080</name>
</gene>
<proteinExistence type="predicted"/>
<evidence type="ECO:0000313" key="1">
    <source>
        <dbReference type="EMBL" id="WZB89824.1"/>
    </source>
</evidence>
<dbReference type="NCBIfam" id="NF045586">
    <property type="entry name" value="Npun_F0494_fam"/>
    <property type="match status" value="1"/>
</dbReference>
<keyword evidence="2" id="KW-1185">Reference proteome</keyword>
<dbReference type="EMBL" id="CP150886">
    <property type="protein sequence ID" value="WZB89824.1"/>
    <property type="molecule type" value="Genomic_DNA"/>
</dbReference>
<name>A0ABZ2UWN2_9CYAN</name>
<dbReference type="Proteomes" id="UP001483337">
    <property type="component" value="Chromosome"/>
</dbReference>
<evidence type="ECO:0000313" key="2">
    <source>
        <dbReference type="Proteomes" id="UP001483337"/>
    </source>
</evidence>
<dbReference type="InterPro" id="IPR054651">
    <property type="entry name" value="Npun_F0494-like"/>
</dbReference>
<dbReference type="RefSeq" id="WP_353932719.1">
    <property type="nucleotide sequence ID" value="NZ_CP150886.1"/>
</dbReference>
<organism evidence="1 2">
    <name type="scientific">Okeanomitos corallinicola TIOX110</name>
    <dbReference type="NCBI Taxonomy" id="3133117"/>
    <lineage>
        <taxon>Bacteria</taxon>
        <taxon>Bacillati</taxon>
        <taxon>Cyanobacteriota</taxon>
        <taxon>Cyanophyceae</taxon>
        <taxon>Nostocales</taxon>
        <taxon>Aphanizomenonaceae</taxon>
        <taxon>Okeanomitos</taxon>
    </lineage>
</organism>
<sequence>MTTLDSPNPKPFVYTQKTLERAERSLICSPFHLSLFTAMQTQSISLGAIATETGFQTGYTKRPLSELVCDNALGWLIEVGILRREVDGQGITDGFRLTPLGYQLVEKFLNTTWPSPSLGDRVNDAITRWFRLPF</sequence>
<accession>A0ABZ2UWN2</accession>